<reference evidence="2 3" key="1">
    <citation type="submission" date="2016-07" db="EMBL/GenBank/DDBJ databases">
        <title>Pervasive Adenine N6-methylation of Active Genes in Fungi.</title>
        <authorList>
            <consortium name="DOE Joint Genome Institute"/>
            <person name="Mondo S.J."/>
            <person name="Dannebaum R.O."/>
            <person name="Kuo R.C."/>
            <person name="Labutti K."/>
            <person name="Haridas S."/>
            <person name="Kuo A."/>
            <person name="Salamov A."/>
            <person name="Ahrendt S.R."/>
            <person name="Lipzen A."/>
            <person name="Sullivan W."/>
            <person name="Andreopoulos W.B."/>
            <person name="Clum A."/>
            <person name="Lindquist E."/>
            <person name="Daum C."/>
            <person name="Ramamoorthy G.K."/>
            <person name="Gryganskyi A."/>
            <person name="Culley D."/>
            <person name="Magnuson J.K."/>
            <person name="James T.Y."/>
            <person name="O'Malley M.A."/>
            <person name="Stajich J.E."/>
            <person name="Spatafora J.W."/>
            <person name="Visel A."/>
            <person name="Grigoriev I.V."/>
        </authorList>
    </citation>
    <scope>NUCLEOTIDE SEQUENCE [LARGE SCALE GENOMIC DNA]</scope>
    <source>
        <strain evidence="2 3">JEL800</strain>
    </source>
</reference>
<dbReference type="AlphaFoldDB" id="A0A1Y2BD61"/>
<comment type="caution">
    <text evidence="2">The sequence shown here is derived from an EMBL/GenBank/DDBJ whole genome shotgun (WGS) entry which is preliminary data.</text>
</comment>
<proteinExistence type="predicted"/>
<accession>A0A1Y2BD61</accession>
<organism evidence="2 3">
    <name type="scientific">Rhizoclosmatium globosum</name>
    <dbReference type="NCBI Taxonomy" id="329046"/>
    <lineage>
        <taxon>Eukaryota</taxon>
        <taxon>Fungi</taxon>
        <taxon>Fungi incertae sedis</taxon>
        <taxon>Chytridiomycota</taxon>
        <taxon>Chytridiomycota incertae sedis</taxon>
        <taxon>Chytridiomycetes</taxon>
        <taxon>Chytridiales</taxon>
        <taxon>Chytriomycetaceae</taxon>
        <taxon>Rhizoclosmatium</taxon>
    </lineage>
</organism>
<dbReference type="Proteomes" id="UP000193642">
    <property type="component" value="Unassembled WGS sequence"/>
</dbReference>
<dbReference type="EMBL" id="MCGO01000070">
    <property type="protein sequence ID" value="ORY32778.1"/>
    <property type="molecule type" value="Genomic_DNA"/>
</dbReference>
<dbReference type="STRING" id="329046.A0A1Y2BD61"/>
<keyword evidence="3" id="KW-1185">Reference proteome</keyword>
<evidence type="ECO:0000313" key="2">
    <source>
        <dbReference type="EMBL" id="ORY32778.1"/>
    </source>
</evidence>
<protein>
    <submittedName>
        <fullName evidence="2">Uncharacterized protein</fullName>
    </submittedName>
</protein>
<evidence type="ECO:0000256" key="1">
    <source>
        <dbReference type="SAM" id="MobiDB-lite"/>
    </source>
</evidence>
<feature type="region of interest" description="Disordered" evidence="1">
    <location>
        <begin position="340"/>
        <end position="360"/>
    </location>
</feature>
<gene>
    <name evidence="2" type="ORF">BCR33DRAFT_771393</name>
</gene>
<feature type="region of interest" description="Disordered" evidence="1">
    <location>
        <begin position="1"/>
        <end position="20"/>
    </location>
</feature>
<evidence type="ECO:0000313" key="3">
    <source>
        <dbReference type="Proteomes" id="UP000193642"/>
    </source>
</evidence>
<name>A0A1Y2BD61_9FUNG</name>
<dbReference type="OrthoDB" id="2129662at2759"/>
<sequence>MKSISRKVARETMAQDPNDTYSGFEFLADFDDGDLLQQPDADADAEGSLGLGLGHGLDFDSVERDFGSYSGNPGFDAAASNAPNPFSFAYDSSHLFTQEPLDSLLMDQLLSELNPLPPQQQNSFNFDLDTLLMDMAASSNSLAAPSTSTLDLDFLDLDSLNQTLLDPLSSSTSYSTSAPKAWDMKLGESSSSVNKPAPVVAMMSPMISAPSTKKVGGGRKKRTSIYKATEEIAAEEELTDSETVVFSAAKNPTEVFSQAAAKASTRRRTVEEPISCISCSAIIGVLELRGTPASFEAAYAVSIRCKLCCSDSLDANSSSSRRSSIGNGVANILATTPTNTMFMSSSSTNRKRRGAPEAHSPADEVLSCQVCKRATAQGCVKMRAPAASTSSPLHRSSDPSLSVVHAPTVQEPVWISPDFAISLICDSCHTKYLFCSECGGGGKQRTGKYRPRALFPLNRRTCSLPHIRIGTTQVSHRVLEAPITQPDVLEGVRDVFFDCLVSLYAVPGVLEGVDEDSGTAGLSSLARIHADVEGLWSSTVRDAIVSMVPKGLAGGKIYVTVAWIEKRNRNKGKGIVGASKKKKEEEEERIPWLLRLAMEGTVAPLKEKEEVGASSVLVALPILPEPSADEMNGDVVGVEKTYVSFAVSEWDRARGALFVLQMAPRSVYLPTMESYGDLLRRNIERVQADSRRDNAPPLEHIWCWTRNLSHSRLRSIPERLGFVPLEQYIREHPGVDRSTFVREGYKPLQEEGVSLHVTNVRKFMQMMMKKSKK</sequence>